<gene>
    <name evidence="1" type="ORF">GCM10023196_101270</name>
</gene>
<proteinExistence type="predicted"/>
<organism evidence="1 2">
    <name type="scientific">Actinoallomurus vinaceus</name>
    <dbReference type="NCBI Taxonomy" id="1080074"/>
    <lineage>
        <taxon>Bacteria</taxon>
        <taxon>Bacillati</taxon>
        <taxon>Actinomycetota</taxon>
        <taxon>Actinomycetes</taxon>
        <taxon>Streptosporangiales</taxon>
        <taxon>Thermomonosporaceae</taxon>
        <taxon>Actinoallomurus</taxon>
    </lineage>
</organism>
<comment type="caution">
    <text evidence="1">The sequence shown here is derived from an EMBL/GenBank/DDBJ whole genome shotgun (WGS) entry which is preliminary data.</text>
</comment>
<accession>A0ABP8UUQ6</accession>
<name>A0ABP8UUQ6_9ACTN</name>
<protein>
    <submittedName>
        <fullName evidence="1">Uncharacterized protein</fullName>
    </submittedName>
</protein>
<dbReference type="InterPro" id="IPR059206">
    <property type="entry name" value="Sll1717-like"/>
</dbReference>
<dbReference type="Proteomes" id="UP001501442">
    <property type="component" value="Unassembled WGS sequence"/>
</dbReference>
<keyword evidence="2" id="KW-1185">Reference proteome</keyword>
<dbReference type="InterPro" id="IPR027417">
    <property type="entry name" value="P-loop_NTPase"/>
</dbReference>
<dbReference type="EMBL" id="BAABHK010000027">
    <property type="protein sequence ID" value="GAA4639479.1"/>
    <property type="molecule type" value="Genomic_DNA"/>
</dbReference>
<dbReference type="RefSeq" id="WP_345442981.1">
    <property type="nucleotide sequence ID" value="NZ_BAABHK010000027.1"/>
</dbReference>
<sequence length="505" mass="56856">MPRLVLSPKILDGLDFGAPSAERDIGRGLEKCFVESAAYHRVHSGAKTVLLGNRGSGKSAIFQVVAKRERTAGNRVIELSPEDYSYELLGSTMAAENAGSWAKHGAYAAAWKYLLYVLVMKEIARKGMRLTKGAGAEINGYIRNNHANVQMGRLSVLVSYLKRLENIKLGPIEAGAKTRELDRLYKLEEIHSLLPGLKKVLDKQRVTIVVDELDRGWDSSEDAKAFVAGLFQACVTVNALHKNLSVYISLRRELYDDIPALYEDAQKYRDLLETIRWSEDSLLELIAKRIRYSAREMGYDAQVLDRADDLTCWNAVFAPVPGGPVDGSFRYVVDRTLYRPREIIEFCTTVLEVARDRTPTLPLPYEAIRWAERGYSEERTKDIAAEYRFQYPGLLGVFEVFRGRDHAFEREELQLLCLELVLGEIPTSRTSSWLPFCDPDGLIEILWQTGFLTAQPVGDADPADGGRGAFIGVHQVQHLNLAAVQRFQVHPMFRAYLGVQRRNGD</sequence>
<reference evidence="2" key="1">
    <citation type="journal article" date="2019" name="Int. J. Syst. Evol. Microbiol.">
        <title>The Global Catalogue of Microorganisms (GCM) 10K type strain sequencing project: providing services to taxonomists for standard genome sequencing and annotation.</title>
        <authorList>
            <consortium name="The Broad Institute Genomics Platform"/>
            <consortium name="The Broad Institute Genome Sequencing Center for Infectious Disease"/>
            <person name="Wu L."/>
            <person name="Ma J."/>
        </authorList>
    </citation>
    <scope>NUCLEOTIDE SEQUENCE [LARGE SCALE GENOMIC DNA]</scope>
    <source>
        <strain evidence="2">JCM 17939</strain>
    </source>
</reference>
<evidence type="ECO:0000313" key="2">
    <source>
        <dbReference type="Proteomes" id="UP001501442"/>
    </source>
</evidence>
<dbReference type="NCBIfam" id="NF047389">
    <property type="entry name" value="ATPase_Sll1717"/>
    <property type="match status" value="1"/>
</dbReference>
<evidence type="ECO:0000313" key="1">
    <source>
        <dbReference type="EMBL" id="GAA4639479.1"/>
    </source>
</evidence>
<dbReference type="SUPFAM" id="SSF52540">
    <property type="entry name" value="P-loop containing nucleoside triphosphate hydrolases"/>
    <property type="match status" value="1"/>
</dbReference>